<dbReference type="InterPro" id="IPR016161">
    <property type="entry name" value="Ald_DH/histidinol_DH"/>
</dbReference>
<dbReference type="CDD" id="cd07114">
    <property type="entry name" value="ALDH_DhaS"/>
    <property type="match status" value="1"/>
</dbReference>
<evidence type="ECO:0000256" key="2">
    <source>
        <dbReference type="ARBA" id="ARBA00023002"/>
    </source>
</evidence>
<comment type="caution">
    <text evidence="7">The sequence shown here is derived from an EMBL/GenBank/DDBJ whole genome shotgun (WGS) entry which is preliminary data.</text>
</comment>
<reference evidence="7 8" key="1">
    <citation type="journal article" date="2024" name="J Genomics">
        <title>Draft genome sequencing and assembly of Favolaschia claudopus CIRM-BRFM 2984 isolated from oak limbs.</title>
        <authorList>
            <person name="Navarro D."/>
            <person name="Drula E."/>
            <person name="Chaduli D."/>
            <person name="Cazenave R."/>
            <person name="Ahrendt S."/>
            <person name="Wang J."/>
            <person name="Lipzen A."/>
            <person name="Daum C."/>
            <person name="Barry K."/>
            <person name="Grigoriev I.V."/>
            <person name="Favel A."/>
            <person name="Rosso M.N."/>
            <person name="Martin F."/>
        </authorList>
    </citation>
    <scope>NUCLEOTIDE SEQUENCE [LARGE SCALE GENOMIC DNA]</scope>
    <source>
        <strain evidence="7 8">CIRM-BRFM 2984</strain>
    </source>
</reference>
<evidence type="ECO:0000256" key="5">
    <source>
        <dbReference type="SAM" id="MobiDB-lite"/>
    </source>
</evidence>
<dbReference type="FunFam" id="3.40.605.10:FF:000007">
    <property type="entry name" value="NAD/NADP-dependent betaine aldehyde dehydrogenase"/>
    <property type="match status" value="1"/>
</dbReference>
<feature type="region of interest" description="Disordered" evidence="5">
    <location>
        <begin position="508"/>
        <end position="530"/>
    </location>
</feature>
<dbReference type="InterPro" id="IPR029510">
    <property type="entry name" value="Ald_DH_CS_GLU"/>
</dbReference>
<gene>
    <name evidence="7" type="ORF">R3P38DRAFT_2855458</name>
</gene>
<name>A0AAW0DUP7_9AGAR</name>
<evidence type="ECO:0000256" key="4">
    <source>
        <dbReference type="RuleBase" id="RU003345"/>
    </source>
</evidence>
<feature type="domain" description="Aldehyde dehydrogenase" evidence="6">
    <location>
        <begin position="41"/>
        <end position="502"/>
    </location>
</feature>
<sequence length="530" mass="57397">MLSREFIGTRGRLTTRFLHRSSYSPIVPAVPPSDSQAKPRERFNVSNPANGQQLCVVEAASEFDVKQTVQGAHSIFRAGTWSQAPALERSKVLSRLARALEERIPQFAEIETLQTGRTIREMKAQLSRLPEWIDYYAALLRTTQGIIAPTQGKLLNYVQRVPLGVVAQITPFNHPLLIAIKKIAPALAAGNSVIVKPSELAPISVLEFARIAEAAGVPSGVLSVLPGYGETAQLLAKHHLVRKVDVTAGTNTGRLLGSAVGHNLAMFTAELGGKAPIVVFDDADLPSAVNGAAFAAFVASGQTCVSGTRLIVHANIFDTFMRDFVQKAESIRRRMGNPMNPKSMMGTVISERHLTRIQGMLEGSCTGDILTGGKRLAGKSTLDGYDFDTGSFFPPTVISNVSTSDPLWQEEIFGPVVVARKFSTEDEAIYLANDSKYGLGASVWTQNLSRAHRISAAIETGLCWVNTAHRNDPSSPWGGMKESGIGRENGIEAFESYSQSKSTIVNIAAPSESREADDWFAEDAQEKRYG</sequence>
<dbReference type="Gene3D" id="3.40.605.10">
    <property type="entry name" value="Aldehyde Dehydrogenase, Chain A, domain 1"/>
    <property type="match status" value="1"/>
</dbReference>
<evidence type="ECO:0000313" key="8">
    <source>
        <dbReference type="Proteomes" id="UP001362999"/>
    </source>
</evidence>
<accession>A0AAW0DUP7</accession>
<protein>
    <submittedName>
        <fullName evidence="7">Aldehyde dehydrogenase</fullName>
    </submittedName>
</protein>
<evidence type="ECO:0000313" key="7">
    <source>
        <dbReference type="EMBL" id="KAK7054172.1"/>
    </source>
</evidence>
<dbReference type="GO" id="GO:0016620">
    <property type="term" value="F:oxidoreductase activity, acting on the aldehyde or oxo group of donors, NAD or NADP as acceptor"/>
    <property type="evidence" value="ECO:0007669"/>
    <property type="project" value="InterPro"/>
</dbReference>
<keyword evidence="8" id="KW-1185">Reference proteome</keyword>
<dbReference type="InterPro" id="IPR016162">
    <property type="entry name" value="Ald_DH_N"/>
</dbReference>
<dbReference type="Pfam" id="PF00171">
    <property type="entry name" value="Aldedh"/>
    <property type="match status" value="1"/>
</dbReference>
<dbReference type="EMBL" id="JAWWNJ010000006">
    <property type="protein sequence ID" value="KAK7054172.1"/>
    <property type="molecule type" value="Genomic_DNA"/>
</dbReference>
<dbReference type="PANTHER" id="PTHR11699">
    <property type="entry name" value="ALDEHYDE DEHYDROGENASE-RELATED"/>
    <property type="match status" value="1"/>
</dbReference>
<dbReference type="InterPro" id="IPR015590">
    <property type="entry name" value="Aldehyde_DH_dom"/>
</dbReference>
<dbReference type="AlphaFoldDB" id="A0AAW0DUP7"/>
<feature type="active site" evidence="3">
    <location>
        <position position="270"/>
    </location>
</feature>
<comment type="similarity">
    <text evidence="1 4">Belongs to the aldehyde dehydrogenase family.</text>
</comment>
<proteinExistence type="inferred from homology"/>
<evidence type="ECO:0000259" key="6">
    <source>
        <dbReference type="Pfam" id="PF00171"/>
    </source>
</evidence>
<dbReference type="InterPro" id="IPR016163">
    <property type="entry name" value="Ald_DH_C"/>
</dbReference>
<evidence type="ECO:0000256" key="3">
    <source>
        <dbReference type="PROSITE-ProRule" id="PRU10007"/>
    </source>
</evidence>
<keyword evidence="2 4" id="KW-0560">Oxidoreductase</keyword>
<organism evidence="7 8">
    <name type="scientific">Favolaschia claudopus</name>
    <dbReference type="NCBI Taxonomy" id="2862362"/>
    <lineage>
        <taxon>Eukaryota</taxon>
        <taxon>Fungi</taxon>
        <taxon>Dikarya</taxon>
        <taxon>Basidiomycota</taxon>
        <taxon>Agaricomycotina</taxon>
        <taxon>Agaricomycetes</taxon>
        <taxon>Agaricomycetidae</taxon>
        <taxon>Agaricales</taxon>
        <taxon>Marasmiineae</taxon>
        <taxon>Mycenaceae</taxon>
        <taxon>Favolaschia</taxon>
    </lineage>
</organism>
<dbReference type="Gene3D" id="3.40.309.10">
    <property type="entry name" value="Aldehyde Dehydrogenase, Chain A, domain 2"/>
    <property type="match status" value="1"/>
</dbReference>
<dbReference type="PROSITE" id="PS00687">
    <property type="entry name" value="ALDEHYDE_DEHYDR_GLU"/>
    <property type="match status" value="1"/>
</dbReference>
<dbReference type="FunFam" id="3.40.309.10:FF:000009">
    <property type="entry name" value="Aldehyde dehydrogenase A"/>
    <property type="match status" value="1"/>
</dbReference>
<dbReference type="SUPFAM" id="SSF53720">
    <property type="entry name" value="ALDH-like"/>
    <property type="match status" value="1"/>
</dbReference>
<evidence type="ECO:0000256" key="1">
    <source>
        <dbReference type="ARBA" id="ARBA00009986"/>
    </source>
</evidence>
<dbReference type="Proteomes" id="UP001362999">
    <property type="component" value="Unassembled WGS sequence"/>
</dbReference>